<reference evidence="1 2" key="1">
    <citation type="submission" date="2015-07" db="EMBL/GenBank/DDBJ databases">
        <authorList>
            <person name="Noorani M."/>
        </authorList>
    </citation>
    <scope>NUCLEOTIDE SEQUENCE [LARGE SCALE GENOMIC DNA]</scope>
    <source>
        <strain evidence="1 2">CECT 5088</strain>
    </source>
</reference>
<dbReference type="AlphaFoldDB" id="A0A0M6XK39"/>
<dbReference type="OrthoDB" id="528778at2"/>
<dbReference type="STRING" id="282197.SAMN04488517_101110"/>
<proteinExistence type="predicted"/>
<dbReference type="EMBL" id="CXPG01000009">
    <property type="protein sequence ID" value="CTQ31550.1"/>
    <property type="molecule type" value="Genomic_DNA"/>
</dbReference>
<dbReference type="InterPro" id="IPR036291">
    <property type="entry name" value="NAD(P)-bd_dom_sf"/>
</dbReference>
<organism evidence="1 2">
    <name type="scientific">Jannaschia rubra</name>
    <dbReference type="NCBI Taxonomy" id="282197"/>
    <lineage>
        <taxon>Bacteria</taxon>
        <taxon>Pseudomonadati</taxon>
        <taxon>Pseudomonadota</taxon>
        <taxon>Alphaproteobacteria</taxon>
        <taxon>Rhodobacterales</taxon>
        <taxon>Roseobacteraceae</taxon>
        <taxon>Jannaschia</taxon>
    </lineage>
</organism>
<dbReference type="SUPFAM" id="SSF51735">
    <property type="entry name" value="NAD(P)-binding Rossmann-fold domains"/>
    <property type="match status" value="1"/>
</dbReference>
<gene>
    <name evidence="1" type="ORF">JAN5088_00308</name>
</gene>
<name>A0A0M6XK39_9RHOB</name>
<evidence type="ECO:0000313" key="2">
    <source>
        <dbReference type="Proteomes" id="UP000048908"/>
    </source>
</evidence>
<evidence type="ECO:0000313" key="1">
    <source>
        <dbReference type="EMBL" id="CTQ31550.1"/>
    </source>
</evidence>
<accession>A0A0M6XK39</accession>
<sequence>MTRCGEAVRGVVIGGTGVFGSRLVAGLRRMPGVRVLVAWRFPGGDVVPDRTARDMAQRLSAARPGIVIVAAEPFQAYGDDPYTLVRAAIACRP</sequence>
<dbReference type="RefSeq" id="WP_055681022.1">
    <property type="nucleotide sequence ID" value="NZ_CXPG01000009.1"/>
</dbReference>
<dbReference type="Proteomes" id="UP000048908">
    <property type="component" value="Unassembled WGS sequence"/>
</dbReference>
<keyword evidence="2" id="KW-1185">Reference proteome</keyword>
<protein>
    <submittedName>
        <fullName evidence="1">Uncharacterized protein</fullName>
    </submittedName>
</protein>